<feature type="domain" description="Rhodopsin" evidence="7">
    <location>
        <begin position="26"/>
        <end position="268"/>
    </location>
</feature>
<evidence type="ECO:0000313" key="9">
    <source>
        <dbReference type="Proteomes" id="UP001610444"/>
    </source>
</evidence>
<dbReference type="PANTHER" id="PTHR33048">
    <property type="entry name" value="PTH11-LIKE INTEGRAL MEMBRANE PROTEIN (AFU_ORTHOLOGUE AFUA_5G11245)"/>
    <property type="match status" value="1"/>
</dbReference>
<evidence type="ECO:0000256" key="3">
    <source>
        <dbReference type="ARBA" id="ARBA00022989"/>
    </source>
</evidence>
<dbReference type="GeneID" id="98158106"/>
<comment type="similarity">
    <text evidence="5">Belongs to the SAT4 family.</text>
</comment>
<feature type="transmembrane region" description="Helical" evidence="6">
    <location>
        <begin position="122"/>
        <end position="144"/>
    </location>
</feature>
<comment type="caution">
    <text evidence="8">The sequence shown here is derived from an EMBL/GenBank/DDBJ whole genome shotgun (WGS) entry which is preliminary data.</text>
</comment>
<feature type="transmembrane region" description="Helical" evidence="6">
    <location>
        <begin position="95"/>
        <end position="115"/>
    </location>
</feature>
<dbReference type="InterPro" id="IPR052337">
    <property type="entry name" value="SAT4-like"/>
</dbReference>
<keyword evidence="3 6" id="KW-1133">Transmembrane helix</keyword>
<evidence type="ECO:0000256" key="4">
    <source>
        <dbReference type="ARBA" id="ARBA00023136"/>
    </source>
</evidence>
<gene>
    <name evidence="8" type="ORF">BJX68DRAFT_254851</name>
</gene>
<reference evidence="8 9" key="1">
    <citation type="submission" date="2024-07" db="EMBL/GenBank/DDBJ databases">
        <title>Section-level genome sequencing and comparative genomics of Aspergillus sections Usti and Cavernicolus.</title>
        <authorList>
            <consortium name="Lawrence Berkeley National Laboratory"/>
            <person name="Nybo J.L."/>
            <person name="Vesth T.C."/>
            <person name="Theobald S."/>
            <person name="Frisvad J.C."/>
            <person name="Larsen T.O."/>
            <person name="Kjaerboelling I."/>
            <person name="Rothschild-Mancinelli K."/>
            <person name="Lyhne E.K."/>
            <person name="Kogle M.E."/>
            <person name="Barry K."/>
            <person name="Clum A."/>
            <person name="Na H."/>
            <person name="Ledsgaard L."/>
            <person name="Lin J."/>
            <person name="Lipzen A."/>
            <person name="Kuo A."/>
            <person name="Riley R."/>
            <person name="Mondo S."/>
            <person name="LaButti K."/>
            <person name="Haridas S."/>
            <person name="Pangalinan J."/>
            <person name="Salamov A.A."/>
            <person name="Simmons B.A."/>
            <person name="Magnuson J.K."/>
            <person name="Chen J."/>
            <person name="Drula E."/>
            <person name="Henrissat B."/>
            <person name="Wiebenga A."/>
            <person name="Lubbers R.J."/>
            <person name="Gomes A.C."/>
            <person name="Macurrencykelacurrency M.R."/>
            <person name="Stajich J."/>
            <person name="Grigoriev I.V."/>
            <person name="Mortensen U.H."/>
            <person name="De vries R.P."/>
            <person name="Baker S.E."/>
            <person name="Andersen M.R."/>
        </authorList>
    </citation>
    <scope>NUCLEOTIDE SEQUENCE [LARGE SCALE GENOMIC DNA]</scope>
    <source>
        <strain evidence="8 9">CBS 756.74</strain>
    </source>
</reference>
<dbReference type="PANTHER" id="PTHR33048:SF140">
    <property type="entry name" value="ATPASE, PUTATIVE (EUROFUNG)-RELATED"/>
    <property type="match status" value="1"/>
</dbReference>
<accession>A0ABR4KGT1</accession>
<comment type="subcellular location">
    <subcellularLocation>
        <location evidence="1">Membrane</location>
        <topology evidence="1">Multi-pass membrane protein</topology>
    </subcellularLocation>
</comment>
<organism evidence="8 9">
    <name type="scientific">Aspergillus pseudodeflectus</name>
    <dbReference type="NCBI Taxonomy" id="176178"/>
    <lineage>
        <taxon>Eukaryota</taxon>
        <taxon>Fungi</taxon>
        <taxon>Dikarya</taxon>
        <taxon>Ascomycota</taxon>
        <taxon>Pezizomycotina</taxon>
        <taxon>Eurotiomycetes</taxon>
        <taxon>Eurotiomycetidae</taxon>
        <taxon>Eurotiales</taxon>
        <taxon>Aspergillaceae</taxon>
        <taxon>Aspergillus</taxon>
        <taxon>Aspergillus subgen. Nidulantes</taxon>
    </lineage>
</organism>
<feature type="transmembrane region" description="Helical" evidence="6">
    <location>
        <begin position="164"/>
        <end position="193"/>
    </location>
</feature>
<evidence type="ECO:0000313" key="8">
    <source>
        <dbReference type="EMBL" id="KAL2851252.1"/>
    </source>
</evidence>
<sequence length="292" mass="32403">MSSGRSQAIVVVASVSFAISTMTVCVRCFVRYHLVRAFGWDDVSMLLASIFNIGTTVCSISCAKNGCGKSSGWLVEKRAYDPHRARLYWWLGQKFYIFVTIFAKISICVTLWRVAVRRAHNIILFILMGTTIVVSMLFFFATVFECRPVSSFWNFDTHSDACGGSHMVLIIAYLSSAIAAVTDFSLGLLPWFMVWDLQRARWRKAGLALAMGLGCIAGLAVIARMPFLVRYQGDDFLDDITPVVISANVESGLGITAGSLATLRPIVRFLRGETVRPPRRRRHTGKSTLLPA</sequence>
<protein>
    <recommendedName>
        <fullName evidence="7">Rhodopsin domain-containing protein</fullName>
    </recommendedName>
</protein>
<dbReference type="Proteomes" id="UP001610444">
    <property type="component" value="Unassembled WGS sequence"/>
</dbReference>
<keyword evidence="4 6" id="KW-0472">Membrane</keyword>
<evidence type="ECO:0000259" key="7">
    <source>
        <dbReference type="Pfam" id="PF20684"/>
    </source>
</evidence>
<proteinExistence type="inferred from homology"/>
<dbReference type="RefSeq" id="XP_070899693.1">
    <property type="nucleotide sequence ID" value="XM_071042942.1"/>
</dbReference>
<dbReference type="EMBL" id="JBFXLR010000018">
    <property type="protein sequence ID" value="KAL2851252.1"/>
    <property type="molecule type" value="Genomic_DNA"/>
</dbReference>
<name>A0ABR4KGT1_9EURO</name>
<feature type="transmembrane region" description="Helical" evidence="6">
    <location>
        <begin position="205"/>
        <end position="223"/>
    </location>
</feature>
<evidence type="ECO:0000256" key="1">
    <source>
        <dbReference type="ARBA" id="ARBA00004141"/>
    </source>
</evidence>
<dbReference type="InterPro" id="IPR049326">
    <property type="entry name" value="Rhodopsin_dom_fungi"/>
</dbReference>
<evidence type="ECO:0000256" key="6">
    <source>
        <dbReference type="SAM" id="Phobius"/>
    </source>
</evidence>
<evidence type="ECO:0000256" key="5">
    <source>
        <dbReference type="ARBA" id="ARBA00038359"/>
    </source>
</evidence>
<keyword evidence="2 6" id="KW-0812">Transmembrane</keyword>
<dbReference type="Pfam" id="PF20684">
    <property type="entry name" value="Fung_rhodopsin"/>
    <property type="match status" value="1"/>
</dbReference>
<keyword evidence="9" id="KW-1185">Reference proteome</keyword>
<evidence type="ECO:0000256" key="2">
    <source>
        <dbReference type="ARBA" id="ARBA00022692"/>
    </source>
</evidence>